<feature type="transmembrane region" description="Helical" evidence="7">
    <location>
        <begin position="308"/>
        <end position="333"/>
    </location>
</feature>
<keyword evidence="6 7" id="KW-0472">Membrane</keyword>
<dbReference type="AlphaFoldDB" id="A0AAN5XNU1"/>
<dbReference type="EMBL" id="WBPI01000010">
    <property type="protein sequence ID" value="KAB2449039.1"/>
    <property type="molecule type" value="Genomic_DNA"/>
</dbReference>
<feature type="transmembrane region" description="Helical" evidence="7">
    <location>
        <begin position="219"/>
        <end position="237"/>
    </location>
</feature>
<evidence type="ECO:0000256" key="6">
    <source>
        <dbReference type="ARBA" id="ARBA00023136"/>
    </source>
</evidence>
<evidence type="ECO:0000313" key="9">
    <source>
        <dbReference type="EMBL" id="KAB2449039.1"/>
    </source>
</evidence>
<dbReference type="InterPro" id="IPR036259">
    <property type="entry name" value="MFS_trans_sf"/>
</dbReference>
<feature type="transmembrane region" description="Helical" evidence="7">
    <location>
        <begin position="12"/>
        <end position="37"/>
    </location>
</feature>
<evidence type="ECO:0000259" key="8">
    <source>
        <dbReference type="PROSITE" id="PS50850"/>
    </source>
</evidence>
<name>A0AAN5XNU1_BACCE</name>
<feature type="domain" description="Major facilitator superfamily (MFS) profile" evidence="8">
    <location>
        <begin position="10"/>
        <end position="392"/>
    </location>
</feature>
<evidence type="ECO:0000256" key="5">
    <source>
        <dbReference type="ARBA" id="ARBA00022989"/>
    </source>
</evidence>
<dbReference type="RefSeq" id="WP_098329330.1">
    <property type="nucleotide sequence ID" value="NZ_WBPA01000022.1"/>
</dbReference>
<feature type="transmembrane region" description="Helical" evidence="7">
    <location>
        <begin position="345"/>
        <end position="367"/>
    </location>
</feature>
<evidence type="ECO:0000256" key="2">
    <source>
        <dbReference type="ARBA" id="ARBA00022448"/>
    </source>
</evidence>
<protein>
    <submittedName>
        <fullName evidence="9">MFS transporter</fullName>
    </submittedName>
</protein>
<feature type="transmembrane region" description="Helical" evidence="7">
    <location>
        <begin position="164"/>
        <end position="183"/>
    </location>
</feature>
<accession>A0AAN5XNU1</accession>
<feature type="transmembrane region" description="Helical" evidence="7">
    <location>
        <begin position="43"/>
        <end position="64"/>
    </location>
</feature>
<dbReference type="GO" id="GO:0005886">
    <property type="term" value="C:plasma membrane"/>
    <property type="evidence" value="ECO:0007669"/>
    <property type="project" value="UniProtKB-SubCell"/>
</dbReference>
<proteinExistence type="predicted"/>
<dbReference type="PROSITE" id="PS50850">
    <property type="entry name" value="MFS"/>
    <property type="match status" value="1"/>
</dbReference>
<keyword evidence="5 7" id="KW-1133">Transmembrane helix</keyword>
<dbReference type="PANTHER" id="PTHR43266">
    <property type="entry name" value="MACROLIDE-EFFLUX PROTEIN"/>
    <property type="match status" value="1"/>
</dbReference>
<evidence type="ECO:0000313" key="10">
    <source>
        <dbReference type="Proteomes" id="UP000461739"/>
    </source>
</evidence>
<dbReference type="Proteomes" id="UP000461739">
    <property type="component" value="Unassembled WGS sequence"/>
</dbReference>
<dbReference type="Pfam" id="PF07690">
    <property type="entry name" value="MFS_1"/>
    <property type="match status" value="1"/>
</dbReference>
<dbReference type="CDD" id="cd06173">
    <property type="entry name" value="MFS_MefA_like"/>
    <property type="match status" value="1"/>
</dbReference>
<keyword evidence="3" id="KW-1003">Cell membrane</keyword>
<keyword evidence="2" id="KW-0813">Transport</keyword>
<dbReference type="InterPro" id="IPR022324">
    <property type="entry name" value="Bacilysin_exporter_BacE_put"/>
</dbReference>
<feature type="transmembrane region" description="Helical" evidence="7">
    <location>
        <begin position="373"/>
        <end position="397"/>
    </location>
</feature>
<feature type="transmembrane region" description="Helical" evidence="7">
    <location>
        <begin position="285"/>
        <end position="302"/>
    </location>
</feature>
<reference evidence="9 10" key="1">
    <citation type="submission" date="2019-10" db="EMBL/GenBank/DDBJ databases">
        <title>Bacillus from the desert of Cuatro Cinegas, Coahuila.</title>
        <authorList>
            <person name="Olmedo-Alvarez G."/>
            <person name="Saldana S."/>
            <person name="Barcelo D."/>
        </authorList>
    </citation>
    <scope>NUCLEOTIDE SEQUENCE [LARGE SCALE GENOMIC DNA]</scope>
    <source>
        <strain evidence="9 10">CH316_11T</strain>
    </source>
</reference>
<keyword evidence="4 7" id="KW-0812">Transmembrane</keyword>
<dbReference type="GO" id="GO:0022857">
    <property type="term" value="F:transmembrane transporter activity"/>
    <property type="evidence" value="ECO:0007669"/>
    <property type="project" value="InterPro"/>
</dbReference>
<evidence type="ECO:0000256" key="3">
    <source>
        <dbReference type="ARBA" id="ARBA00022475"/>
    </source>
</evidence>
<gene>
    <name evidence="9" type="ORF">F8165_16990</name>
</gene>
<organism evidence="9 10">
    <name type="scientific">Bacillus cereus</name>
    <dbReference type="NCBI Taxonomy" id="1396"/>
    <lineage>
        <taxon>Bacteria</taxon>
        <taxon>Bacillati</taxon>
        <taxon>Bacillota</taxon>
        <taxon>Bacilli</taxon>
        <taxon>Bacillales</taxon>
        <taxon>Bacillaceae</taxon>
        <taxon>Bacillus</taxon>
        <taxon>Bacillus cereus group</taxon>
    </lineage>
</organism>
<comment type="caution">
    <text evidence="9">The sequence shown here is derived from an EMBL/GenBank/DDBJ whole genome shotgun (WGS) entry which is preliminary data.</text>
</comment>
<dbReference type="PRINTS" id="PR01988">
    <property type="entry name" value="EXPORTERBACE"/>
</dbReference>
<evidence type="ECO:0000256" key="7">
    <source>
        <dbReference type="SAM" id="Phobius"/>
    </source>
</evidence>
<dbReference type="InterPro" id="IPR011701">
    <property type="entry name" value="MFS"/>
</dbReference>
<evidence type="ECO:0000256" key="1">
    <source>
        <dbReference type="ARBA" id="ARBA00004651"/>
    </source>
</evidence>
<dbReference type="SUPFAM" id="SSF103473">
    <property type="entry name" value="MFS general substrate transporter"/>
    <property type="match status" value="1"/>
</dbReference>
<dbReference type="PANTHER" id="PTHR43266:SF2">
    <property type="entry name" value="MAJOR FACILITATOR SUPERFAMILY (MFS) PROFILE DOMAIN-CONTAINING PROTEIN"/>
    <property type="match status" value="1"/>
</dbReference>
<feature type="transmembrane region" description="Helical" evidence="7">
    <location>
        <begin position="140"/>
        <end position="158"/>
    </location>
</feature>
<feature type="transmembrane region" description="Helical" evidence="7">
    <location>
        <begin position="257"/>
        <end position="278"/>
    </location>
</feature>
<comment type="subcellular location">
    <subcellularLocation>
        <location evidence="1">Cell membrane</location>
        <topology evidence="1">Multi-pass membrane protein</topology>
    </subcellularLocation>
</comment>
<evidence type="ECO:0000256" key="4">
    <source>
        <dbReference type="ARBA" id="ARBA00022692"/>
    </source>
</evidence>
<sequence length="410" mass="45138">MKNLLKDWKYPLLLLSGVGIANLGAWIYLIALNVLVYNMGGSALAVATLYVIKPLATLFTNAWSGSMIDRLNKRKLMIHLDIYRALFIAILPLLPSLWIVYVFVFFISMASAIYEPTAMTYMTKLIPVEQRQRFNSLRSLIGSGAFLIGPAIAGVLLIASTPEFAIYMNAIAFLLSGLITLLLPNLDKKEASDTTSNTLSLTVLKKDWNTVINFSRKHVYVVCVYFLFQSMFVLATATDSLELSFAKEVLLLTDSEYGFLVSIAGAGFILGAITNTILSKKLAPSFLIGIGSLFIAIGYLIYAFSNIFLIAAIGFFILSFSMAYANTGFYTFYQNNVPVHIMGRIGSIYGLVIALVTIFITILSGVATQFISIQLVVIVGSLIMLFITIVLCVFTLFPSQSKLYSTESIK</sequence>
<dbReference type="InterPro" id="IPR020846">
    <property type="entry name" value="MFS_dom"/>
</dbReference>
<dbReference type="Gene3D" id="1.20.1250.20">
    <property type="entry name" value="MFS general substrate transporter like domains"/>
    <property type="match status" value="1"/>
</dbReference>